<feature type="transmembrane region" description="Helical" evidence="2">
    <location>
        <begin position="46"/>
        <end position="68"/>
    </location>
</feature>
<proteinExistence type="predicted"/>
<dbReference type="RefSeq" id="WP_285491560.1">
    <property type="nucleotide sequence ID" value="NZ_BSTI01000044.1"/>
</dbReference>
<evidence type="ECO:0000256" key="1">
    <source>
        <dbReference type="SAM" id="MobiDB-lite"/>
    </source>
</evidence>
<keyword evidence="2" id="KW-0472">Membrane</keyword>
<dbReference type="EMBL" id="BSTI01000044">
    <property type="protein sequence ID" value="GLY71678.1"/>
    <property type="molecule type" value="Genomic_DNA"/>
</dbReference>
<keyword evidence="4" id="KW-1185">Reference proteome</keyword>
<reference evidence="3" key="1">
    <citation type="submission" date="2023-03" db="EMBL/GenBank/DDBJ databases">
        <title>Amycolatopsis taiwanensis NBRC 103393.</title>
        <authorList>
            <person name="Ichikawa N."/>
            <person name="Sato H."/>
            <person name="Tonouchi N."/>
        </authorList>
    </citation>
    <scope>NUCLEOTIDE SEQUENCE</scope>
    <source>
        <strain evidence="3">NBRC 103393</strain>
    </source>
</reference>
<accession>A0A9W6VH89</accession>
<comment type="caution">
    <text evidence="3">The sequence shown here is derived from an EMBL/GenBank/DDBJ whole genome shotgun (WGS) entry which is preliminary data.</text>
</comment>
<feature type="region of interest" description="Disordered" evidence="1">
    <location>
        <begin position="389"/>
        <end position="431"/>
    </location>
</feature>
<organism evidence="3 4">
    <name type="scientific">Amycolatopsis taiwanensis</name>
    <dbReference type="NCBI Taxonomy" id="342230"/>
    <lineage>
        <taxon>Bacteria</taxon>
        <taxon>Bacillati</taxon>
        <taxon>Actinomycetota</taxon>
        <taxon>Actinomycetes</taxon>
        <taxon>Pseudonocardiales</taxon>
        <taxon>Pseudonocardiaceae</taxon>
        <taxon>Amycolatopsis</taxon>
    </lineage>
</organism>
<feature type="region of interest" description="Disordered" evidence="1">
    <location>
        <begin position="111"/>
        <end position="136"/>
    </location>
</feature>
<feature type="compositionally biased region" description="Acidic residues" evidence="1">
    <location>
        <begin position="399"/>
        <end position="422"/>
    </location>
</feature>
<dbReference type="InterPro" id="IPR024414">
    <property type="entry name" value="Uncharacterised_PrgI"/>
</dbReference>
<feature type="transmembrane region" description="Helical" evidence="2">
    <location>
        <begin position="21"/>
        <end position="40"/>
    </location>
</feature>
<name>A0A9W6VH89_9PSEU</name>
<evidence type="ECO:0000256" key="2">
    <source>
        <dbReference type="SAM" id="Phobius"/>
    </source>
</evidence>
<dbReference type="Pfam" id="PF12666">
    <property type="entry name" value="PrgI"/>
    <property type="match status" value="1"/>
</dbReference>
<evidence type="ECO:0008006" key="5">
    <source>
        <dbReference type="Google" id="ProtNLM"/>
    </source>
</evidence>
<keyword evidence="2" id="KW-0812">Transmembrane</keyword>
<evidence type="ECO:0000313" key="4">
    <source>
        <dbReference type="Proteomes" id="UP001165136"/>
    </source>
</evidence>
<keyword evidence="2" id="KW-1133">Transmembrane helix</keyword>
<protein>
    <recommendedName>
        <fullName evidence="5">PrgI family protein</fullName>
    </recommendedName>
</protein>
<dbReference type="AlphaFoldDB" id="A0A9W6VH89"/>
<evidence type="ECO:0000313" key="3">
    <source>
        <dbReference type="EMBL" id="GLY71678.1"/>
    </source>
</evidence>
<gene>
    <name evidence="3" type="ORF">Atai01_82970</name>
</gene>
<sequence length="431" mass="45020">MTSPIRIPADVDREDRVIGPLTARQFAILAVTGLVLYAVWTVTRAFVPMPVFFALAIPVGVAAAILALGQRDGVSLDRLMVAAIRQRMGPRHRVAAPEGVRPAPQWLTTAATTSTAETGSNGKPTSAKRARGRTGSVPMWEGISPSALRLPAEAVTETGVVDLGADGLAVVAVASTVNFALRTPAEQEALVASFGRYLHSLTAGVQVLVRAERLDLSGQIAELRARAGGLPHPALEAAAVEHADYLAQLGQQTDLLRRQVLLVLREPIGGATAAPTDGLGGPGPLSVLSSLAHRRHRADAAANGASAGERRAAESRLVRRLGEAVELLVPAGIVVTPLDAGQATAVLASACNPDTLLPPSADLAGADEVITTTSGTDLGEDGMGDGAFWQASRAHADADPDDHDSDNDIDDWDYDNEADDFEDHFAERGRS</sequence>
<dbReference type="Proteomes" id="UP001165136">
    <property type="component" value="Unassembled WGS sequence"/>
</dbReference>